<dbReference type="EMBL" id="SOEG01000008">
    <property type="protein sequence ID" value="TDX52155.1"/>
    <property type="molecule type" value="Genomic_DNA"/>
</dbReference>
<comment type="caution">
    <text evidence="1">The sequence shown here is derived from an EMBL/GenBank/DDBJ whole genome shotgun (WGS) entry which is preliminary data.</text>
</comment>
<dbReference type="AlphaFoldDB" id="A0A4R8H530"/>
<proteinExistence type="predicted"/>
<accession>A0A4R8H530</accession>
<dbReference type="RefSeq" id="WP_134116068.1">
    <property type="nucleotide sequence ID" value="NZ_SOEG01000008.1"/>
</dbReference>
<sequence length="152" mass="18152">MIAMKPSGKMFTEEDIRSSYEELMDSISNCDLDSQIKYILELAQKLVDYAKYNNLIKFNERLKVDIGFVEVWDRQLKQTYKKWQEDKGYTIEFYRLVLYCLSTAFLIQSKDPDNGWITVFSKNISREINKTLKRYLNNELEQEITEVQLTIF</sequence>
<evidence type="ECO:0000313" key="1">
    <source>
        <dbReference type="EMBL" id="TDX52155.1"/>
    </source>
</evidence>
<dbReference type="Proteomes" id="UP000295832">
    <property type="component" value="Unassembled WGS sequence"/>
</dbReference>
<protein>
    <submittedName>
        <fullName evidence="1">Uncharacterized protein</fullName>
    </submittedName>
</protein>
<gene>
    <name evidence="1" type="ORF">C7959_10877</name>
</gene>
<reference evidence="1 2" key="1">
    <citation type="submission" date="2019-03" db="EMBL/GenBank/DDBJ databases">
        <title>Subsurface microbial communities from deep shales in Ohio and West Virginia, USA.</title>
        <authorList>
            <person name="Wrighton K."/>
        </authorList>
    </citation>
    <scope>NUCLEOTIDE SEQUENCE [LARGE SCALE GENOMIC DNA]</scope>
    <source>
        <strain evidence="1 2">MSL 6dP</strain>
    </source>
</reference>
<organism evidence="1 2">
    <name type="scientific">Orenia marismortui</name>
    <dbReference type="NCBI Taxonomy" id="46469"/>
    <lineage>
        <taxon>Bacteria</taxon>
        <taxon>Bacillati</taxon>
        <taxon>Bacillota</taxon>
        <taxon>Clostridia</taxon>
        <taxon>Halanaerobiales</taxon>
        <taxon>Halobacteroidaceae</taxon>
        <taxon>Orenia</taxon>
    </lineage>
</organism>
<keyword evidence="2" id="KW-1185">Reference proteome</keyword>
<name>A0A4R8H530_9FIRM</name>
<evidence type="ECO:0000313" key="2">
    <source>
        <dbReference type="Proteomes" id="UP000295832"/>
    </source>
</evidence>